<accession>A0A521FF66</accession>
<name>A0A521FF66_9RHOB</name>
<proteinExistence type="predicted"/>
<dbReference type="InterPro" id="IPR014470">
    <property type="entry name" value="UCP01500"/>
</dbReference>
<keyword evidence="3" id="KW-1185">Reference proteome</keyword>
<evidence type="ECO:0000313" key="3">
    <source>
        <dbReference type="Proteomes" id="UP000316030"/>
    </source>
</evidence>
<dbReference type="PIRSF" id="PIRSF015000">
    <property type="entry name" value="UCP01500"/>
    <property type="match status" value="1"/>
</dbReference>
<dbReference type="AlphaFoldDB" id="A0A521FF66"/>
<organism evidence="2 3">
    <name type="scientific">Thalassovita litoralis</name>
    <dbReference type="NCBI Taxonomy" id="1010611"/>
    <lineage>
        <taxon>Bacteria</taxon>
        <taxon>Pseudomonadati</taxon>
        <taxon>Pseudomonadota</taxon>
        <taxon>Alphaproteobacteria</taxon>
        <taxon>Rhodobacterales</taxon>
        <taxon>Roseobacteraceae</taxon>
        <taxon>Thalassovita</taxon>
    </lineage>
</organism>
<keyword evidence="1" id="KW-0472">Membrane</keyword>
<gene>
    <name evidence="2" type="ORF">SAMN06265173_12842</name>
</gene>
<feature type="transmembrane region" description="Helical" evidence="1">
    <location>
        <begin position="153"/>
        <end position="171"/>
    </location>
</feature>
<dbReference type="RefSeq" id="WP_235891506.1">
    <property type="nucleotide sequence ID" value="NZ_FXTO01000028.1"/>
</dbReference>
<protein>
    <submittedName>
        <fullName evidence="2">Uncharacterized membrane protein</fullName>
    </submittedName>
</protein>
<feature type="transmembrane region" description="Helical" evidence="1">
    <location>
        <begin position="72"/>
        <end position="89"/>
    </location>
</feature>
<sequence length="232" mass="26383">MAQSAPNPSQPNCDNRTDLTSSEITAIAHLYRGEVYRSTIWRTRLDTTTNWAVVTLGVALSISFASPDASPLPLVLVGVLIIFFLMQEARRYRYFNVWRARARWMETHFYAPMLNDGDLHMEENWQKTLANDYMRPKYHVSMMTAVGRRIRRNYLWILLIQSLAFAGKLAVHPTPVESLEQAIRRADVGPLRGEIIVALGAVYVISWVAIAIWSDKNDKIRARGRGTDSSMG</sequence>
<feature type="transmembrane region" description="Helical" evidence="1">
    <location>
        <begin position="191"/>
        <end position="213"/>
    </location>
</feature>
<reference evidence="2 3" key="1">
    <citation type="submission" date="2017-05" db="EMBL/GenBank/DDBJ databases">
        <authorList>
            <person name="Varghese N."/>
            <person name="Submissions S."/>
        </authorList>
    </citation>
    <scope>NUCLEOTIDE SEQUENCE [LARGE SCALE GENOMIC DNA]</scope>
    <source>
        <strain evidence="2 3">DSM 29506</strain>
    </source>
</reference>
<dbReference type="Pfam" id="PF10028">
    <property type="entry name" value="DUF2270"/>
    <property type="match status" value="1"/>
</dbReference>
<evidence type="ECO:0000256" key="1">
    <source>
        <dbReference type="SAM" id="Phobius"/>
    </source>
</evidence>
<feature type="transmembrane region" description="Helical" evidence="1">
    <location>
        <begin position="48"/>
        <end position="66"/>
    </location>
</feature>
<dbReference type="Proteomes" id="UP000316030">
    <property type="component" value="Unassembled WGS sequence"/>
</dbReference>
<evidence type="ECO:0000313" key="2">
    <source>
        <dbReference type="EMBL" id="SMO94846.1"/>
    </source>
</evidence>
<dbReference type="EMBL" id="FXTO01000028">
    <property type="protein sequence ID" value="SMO94846.1"/>
    <property type="molecule type" value="Genomic_DNA"/>
</dbReference>
<keyword evidence="1" id="KW-1133">Transmembrane helix</keyword>
<keyword evidence="1" id="KW-0812">Transmembrane</keyword>